<evidence type="ECO:0000256" key="4">
    <source>
        <dbReference type="ARBA" id="ARBA00023163"/>
    </source>
</evidence>
<keyword evidence="9" id="KW-1185">Reference proteome</keyword>
<dbReference type="InterPro" id="IPR001867">
    <property type="entry name" value="OmpR/PhoB-type_DNA-bd"/>
</dbReference>
<dbReference type="PANTHER" id="PTHR35807:SF1">
    <property type="entry name" value="TRANSCRIPTIONAL REGULATOR REDD"/>
    <property type="match status" value="1"/>
</dbReference>
<comment type="caution">
    <text evidence="8">The sequence shown here is derived from an EMBL/GenBank/DDBJ whole genome shotgun (WGS) entry which is preliminary data.</text>
</comment>
<evidence type="ECO:0000256" key="5">
    <source>
        <dbReference type="PROSITE-ProRule" id="PRU01091"/>
    </source>
</evidence>
<dbReference type="InterPro" id="IPR027417">
    <property type="entry name" value="P-loop_NTPase"/>
</dbReference>
<feature type="region of interest" description="Disordered" evidence="6">
    <location>
        <begin position="252"/>
        <end position="315"/>
    </location>
</feature>
<dbReference type="Gene3D" id="3.40.50.300">
    <property type="entry name" value="P-loop containing nucleotide triphosphate hydrolases"/>
    <property type="match status" value="1"/>
</dbReference>
<dbReference type="Proteomes" id="UP000030013">
    <property type="component" value="Unassembled WGS sequence"/>
</dbReference>
<feature type="compositionally biased region" description="Gly residues" evidence="6">
    <location>
        <begin position="268"/>
        <end position="289"/>
    </location>
</feature>
<dbReference type="PANTHER" id="PTHR35807">
    <property type="entry name" value="TRANSCRIPTIONAL REGULATOR REDD-RELATED"/>
    <property type="match status" value="1"/>
</dbReference>
<reference evidence="8 9" key="1">
    <citation type="submission" date="2013-08" db="EMBL/GenBank/DDBJ databases">
        <title>The genome sequence of Knoellia aerolata.</title>
        <authorList>
            <person name="Zhu W."/>
            <person name="Wang G."/>
        </authorList>
    </citation>
    <scope>NUCLEOTIDE SEQUENCE [LARGE SCALE GENOMIC DNA]</scope>
    <source>
        <strain evidence="8 9">DSM 18566</strain>
    </source>
</reference>
<gene>
    <name evidence="8" type="ORF">N801_16540</name>
</gene>
<evidence type="ECO:0000313" key="9">
    <source>
        <dbReference type="Proteomes" id="UP000030013"/>
    </source>
</evidence>
<evidence type="ECO:0000313" key="8">
    <source>
        <dbReference type="EMBL" id="KGN40053.1"/>
    </source>
</evidence>
<dbReference type="Gene3D" id="1.25.40.10">
    <property type="entry name" value="Tetratricopeptide repeat domain"/>
    <property type="match status" value="1"/>
</dbReference>
<comment type="similarity">
    <text evidence="1">Belongs to the AfsR/DnrI/RedD regulatory family.</text>
</comment>
<protein>
    <recommendedName>
        <fullName evidence="7">OmpR/PhoB-type domain-containing protein</fullName>
    </recommendedName>
</protein>
<dbReference type="SUPFAM" id="SSF46894">
    <property type="entry name" value="C-terminal effector domain of the bipartite response regulators"/>
    <property type="match status" value="1"/>
</dbReference>
<dbReference type="GO" id="GO:0003677">
    <property type="term" value="F:DNA binding"/>
    <property type="evidence" value="ECO:0007669"/>
    <property type="project" value="UniProtKB-UniRule"/>
</dbReference>
<accession>A0A0A0JSB6</accession>
<evidence type="ECO:0000256" key="3">
    <source>
        <dbReference type="ARBA" id="ARBA00023125"/>
    </source>
</evidence>
<dbReference type="SUPFAM" id="SSF48452">
    <property type="entry name" value="TPR-like"/>
    <property type="match status" value="1"/>
</dbReference>
<evidence type="ECO:0000256" key="2">
    <source>
        <dbReference type="ARBA" id="ARBA00023015"/>
    </source>
</evidence>
<keyword evidence="2" id="KW-0805">Transcription regulation</keyword>
<dbReference type="CDD" id="cd15831">
    <property type="entry name" value="BTAD"/>
    <property type="match status" value="1"/>
</dbReference>
<dbReference type="InterPro" id="IPR005158">
    <property type="entry name" value="BTAD"/>
</dbReference>
<dbReference type="InterPro" id="IPR041664">
    <property type="entry name" value="AAA_16"/>
</dbReference>
<dbReference type="Gene3D" id="1.10.10.10">
    <property type="entry name" value="Winged helix-like DNA-binding domain superfamily/Winged helix DNA-binding domain"/>
    <property type="match status" value="1"/>
</dbReference>
<sequence>MAVQVRVLGDLEVVVDDGPVDLGGPKPRALLALLVAADGHPVPVERLVDQMWGEDPPARVEASMQSYVARLRRVLEPGRDPRAPATVLRTHAGGYSLDVPSADLDARRFTELVREARAVAPHDAAAAVESLTSALSLWRGDAYAGSSSSVLAAESTRLEELRLGAVADLWELRLREGGHPEAVAALEQLVGRHPLQERFWALLALALYRSARQGDALAALRRARRHLDEELGVDPGPQLRDLEQAMLRQDPSLDAPTESPADPARDGQAGGGPSRVGQAGGGPSRGGPAVGVPSDEHAADDERESGAPPPTLPGREDALALIDEAVDAAANGRGRVVVVSGEAGIGKSRLAEIAAERARRHGVRTGRGAWDLEVAPPLAGWRRALGQLLGSRDLLAHDQGGRSGAGDAASVVFGQADAVVSALAGGPPGLVVLDDVQWGDTESLRLLRRLAPELAELPVVLLVTVRTPLRQVDDTVTETLAALARVDPLRIDLTGLDEAAVSQWLRTQSGRELEAHVAQCLLERTDGNPFHLGELLRLVVAEGSLGDPTAPAWRAVPSGVRDVVRQRVRALPEPAAELLTVAAVVGRGFDVTVLEAVSGDANTVPGGLESAQVMGLVDAEGPGRFRFTHALVRDAVYESVAAPARSRLHAQVATALESLHAGRVDDHAAELAEHYRLAGPAHVRSAWVMARHAAAAAGESAAYDEALRLAELTVALQADDPTVEASDRERALMALAFALNRVARPVESWDPAARAARSAMSRGDAATAAEALLTVTGSLVWGWRPNPQWDDDAIALWGDVLAAQDPAATVTRAKLTAALAYEHLYRPGSAGIGTRLADEAVAAVRRSGVHDADRMTVLRLAQAALLRPDLLHHRAAIADELVDLALRLGHPQALASALAVRAQDRGELGRLDQSWSDVVRSHELAERHHLSQNAMVAGWCTVVRHQLDGDWEAAERQIARNDAFEATMAMSGYGLSLCQLSTLRDRQGRLGELEPTLRSLRAHPGVAELHALAMVRQGRLGELRTLLGEWREQPHITFDYLWLVLTAMRAEVWSALGDRGAAQDLYDQLLPYADRLAISVPVAFHGSVPLSLGRLARTLGHADLARQHLEAANEVHRRLGLTPWVAITDEEIATLD</sequence>
<dbReference type="SUPFAM" id="SSF52540">
    <property type="entry name" value="P-loop containing nucleoside triphosphate hydrolases"/>
    <property type="match status" value="1"/>
</dbReference>
<keyword evidence="4" id="KW-0804">Transcription</keyword>
<dbReference type="GO" id="GO:0006355">
    <property type="term" value="P:regulation of DNA-templated transcription"/>
    <property type="evidence" value="ECO:0007669"/>
    <property type="project" value="InterPro"/>
</dbReference>
<dbReference type="eggNOG" id="COG3629">
    <property type="taxonomic scope" value="Bacteria"/>
</dbReference>
<dbReference type="Pfam" id="PF03704">
    <property type="entry name" value="BTAD"/>
    <property type="match status" value="1"/>
</dbReference>
<proteinExistence type="inferred from homology"/>
<evidence type="ECO:0000259" key="7">
    <source>
        <dbReference type="PROSITE" id="PS51755"/>
    </source>
</evidence>
<dbReference type="SMART" id="SM00862">
    <property type="entry name" value="Trans_reg_C"/>
    <property type="match status" value="1"/>
</dbReference>
<evidence type="ECO:0000256" key="1">
    <source>
        <dbReference type="ARBA" id="ARBA00005820"/>
    </source>
</evidence>
<keyword evidence="3 5" id="KW-0238">DNA-binding</keyword>
<dbReference type="SMART" id="SM01043">
    <property type="entry name" value="BTAD"/>
    <property type="match status" value="1"/>
</dbReference>
<organism evidence="8 9">
    <name type="scientific">Knoellia aerolata DSM 18566</name>
    <dbReference type="NCBI Taxonomy" id="1385519"/>
    <lineage>
        <taxon>Bacteria</taxon>
        <taxon>Bacillati</taxon>
        <taxon>Actinomycetota</taxon>
        <taxon>Actinomycetes</taxon>
        <taxon>Micrococcales</taxon>
        <taxon>Intrasporangiaceae</taxon>
        <taxon>Knoellia</taxon>
    </lineage>
</organism>
<dbReference type="EMBL" id="AVPL01000055">
    <property type="protein sequence ID" value="KGN40053.1"/>
    <property type="molecule type" value="Genomic_DNA"/>
</dbReference>
<dbReference type="InterPro" id="IPR036388">
    <property type="entry name" value="WH-like_DNA-bd_sf"/>
</dbReference>
<dbReference type="GO" id="GO:0000160">
    <property type="term" value="P:phosphorelay signal transduction system"/>
    <property type="evidence" value="ECO:0007669"/>
    <property type="project" value="InterPro"/>
</dbReference>
<dbReference type="InterPro" id="IPR016032">
    <property type="entry name" value="Sig_transdc_resp-reg_C-effctor"/>
</dbReference>
<name>A0A0A0JSB6_9MICO</name>
<dbReference type="AlphaFoldDB" id="A0A0A0JSB6"/>
<feature type="domain" description="OmpR/PhoB-type" evidence="7">
    <location>
        <begin position="1"/>
        <end position="99"/>
    </location>
</feature>
<dbReference type="InterPro" id="IPR011990">
    <property type="entry name" value="TPR-like_helical_dom_sf"/>
</dbReference>
<dbReference type="PROSITE" id="PS51755">
    <property type="entry name" value="OMPR_PHOB"/>
    <property type="match status" value="1"/>
</dbReference>
<feature type="DNA-binding region" description="OmpR/PhoB-type" evidence="5">
    <location>
        <begin position="1"/>
        <end position="99"/>
    </location>
</feature>
<dbReference type="Pfam" id="PF13191">
    <property type="entry name" value="AAA_16"/>
    <property type="match status" value="1"/>
</dbReference>
<dbReference type="STRING" id="1385519.N801_16540"/>
<dbReference type="InterPro" id="IPR051677">
    <property type="entry name" value="AfsR-DnrI-RedD_regulator"/>
</dbReference>
<evidence type="ECO:0000256" key="6">
    <source>
        <dbReference type="SAM" id="MobiDB-lite"/>
    </source>
</evidence>
<dbReference type="Pfam" id="PF00486">
    <property type="entry name" value="Trans_reg_C"/>
    <property type="match status" value="1"/>
</dbReference>